<dbReference type="NCBIfam" id="TIGR04131">
    <property type="entry name" value="Bac_Flav_CTERM"/>
    <property type="match status" value="1"/>
</dbReference>
<name>A0A223NZU8_9SPHI</name>
<evidence type="ECO:0000256" key="1">
    <source>
        <dbReference type="SAM" id="SignalP"/>
    </source>
</evidence>
<keyword evidence="1" id="KW-0732">Signal</keyword>
<reference evidence="2 3" key="1">
    <citation type="submission" date="2017-08" db="EMBL/GenBank/DDBJ databases">
        <title>Complete genome sequence of Mucilaginibacter sp. strain BJC16-A31.</title>
        <authorList>
            <consortium name="Henan University of Science and Technology"/>
            <person name="You X."/>
        </authorList>
    </citation>
    <scope>NUCLEOTIDE SEQUENCE [LARGE SCALE GENOMIC DNA]</scope>
    <source>
        <strain evidence="2 3">BJC16-A31</strain>
    </source>
</reference>
<sequence length="558" mass="61481">MFKNLCVLFLLISFKALAQTPNIGFEDGTFRNWQCYTGKIDSLGSISLNPTAAIYNRHTIISKQPSVLLDPYGKFPVVCPNGSNYSVRLGNDAAGAQAERVSYTFTVPDRKYYSIVFNYAVVLENPEHQPFQQPKFTAQVYDVTDDVFLECPSFNFAASSSLPGFKLSTVPGAKGESIYYKDWSTATIDLSHYAGKVISLVFTTNDCTKIRHFGYAYLDIDENNGNSIAGNAYCAGQTFATLYAPNGFASYVWYNEDLSKQVGTGQSLRISPPPPDNTVYAVKIFPYPGLGCIDTMFTTVKRIDEGFRLKVADTVFGCPDEGVNLADPKVTAGSSPGTMLSFFKDSLGTSYLYDPESVKITGTYYIQGLNSEGCMNILPVHVVVGLPELTVVDPQPADFPTTVDLSKTFIHKAGLTYSYYADAGETKPVNEYYAVKYGAVYYIKATSSQGCSRTVAVNVVIHPPPPYSITAPNTFTPNNDGINDSFSIKLSGFVTFGNVKIFNRAGQVVFTGKHNTDFWNGTYNGQNLPPGVYYWLFEGVDDYRQLKIHRAESITLLR</sequence>
<feature type="signal peptide" evidence="1">
    <location>
        <begin position="1"/>
        <end position="18"/>
    </location>
</feature>
<keyword evidence="3" id="KW-1185">Reference proteome</keyword>
<gene>
    <name evidence="2" type="ORF">MuYL_3471</name>
</gene>
<organism evidence="2 3">
    <name type="scientific">Mucilaginibacter xinganensis</name>
    <dbReference type="NCBI Taxonomy" id="1234841"/>
    <lineage>
        <taxon>Bacteria</taxon>
        <taxon>Pseudomonadati</taxon>
        <taxon>Bacteroidota</taxon>
        <taxon>Sphingobacteriia</taxon>
        <taxon>Sphingobacteriales</taxon>
        <taxon>Sphingobacteriaceae</taxon>
        <taxon>Mucilaginibacter</taxon>
    </lineage>
</organism>
<protein>
    <recommendedName>
        <fullName evidence="4">Gliding motility-associated C-terminal domain-containing protein</fullName>
    </recommendedName>
</protein>
<dbReference type="KEGG" id="muc:MuYL_3471"/>
<dbReference type="Pfam" id="PF13585">
    <property type="entry name" value="CHU_C"/>
    <property type="match status" value="1"/>
</dbReference>
<accession>A0A223NZU8</accession>
<evidence type="ECO:0000313" key="3">
    <source>
        <dbReference type="Proteomes" id="UP000215002"/>
    </source>
</evidence>
<proteinExistence type="predicted"/>
<dbReference type="AlphaFoldDB" id="A0A223NZU8"/>
<dbReference type="EMBL" id="CP022743">
    <property type="protein sequence ID" value="ASU35356.1"/>
    <property type="molecule type" value="Genomic_DNA"/>
</dbReference>
<feature type="chain" id="PRO_5012420332" description="Gliding motility-associated C-terminal domain-containing protein" evidence="1">
    <location>
        <begin position="19"/>
        <end position="558"/>
    </location>
</feature>
<dbReference type="OrthoDB" id="1490014at2"/>
<dbReference type="InterPro" id="IPR026341">
    <property type="entry name" value="T9SS_type_B"/>
</dbReference>
<dbReference type="Proteomes" id="UP000215002">
    <property type="component" value="Chromosome"/>
</dbReference>
<evidence type="ECO:0000313" key="2">
    <source>
        <dbReference type="EMBL" id="ASU35356.1"/>
    </source>
</evidence>
<dbReference type="RefSeq" id="WP_094571551.1">
    <property type="nucleotide sequence ID" value="NZ_CP022743.1"/>
</dbReference>
<evidence type="ECO:0008006" key="4">
    <source>
        <dbReference type="Google" id="ProtNLM"/>
    </source>
</evidence>